<evidence type="ECO:0000313" key="4">
    <source>
        <dbReference type="Proteomes" id="UP000245946"/>
    </source>
</evidence>
<reference evidence="3 4" key="1">
    <citation type="journal article" date="2018" name="Mol. Biol. Evol.">
        <title>Broad Genomic Sampling Reveals a Smut Pathogenic Ancestry of the Fungal Clade Ustilaginomycotina.</title>
        <authorList>
            <person name="Kijpornyongpan T."/>
            <person name="Mondo S.J."/>
            <person name="Barry K."/>
            <person name="Sandor L."/>
            <person name="Lee J."/>
            <person name="Lipzen A."/>
            <person name="Pangilinan J."/>
            <person name="LaButti K."/>
            <person name="Hainaut M."/>
            <person name="Henrissat B."/>
            <person name="Grigoriev I.V."/>
            <person name="Spatafora J.W."/>
            <person name="Aime M.C."/>
        </authorList>
    </citation>
    <scope>NUCLEOTIDE SEQUENCE [LARGE SCALE GENOMIC DNA]</scope>
    <source>
        <strain evidence="3 4">MCA 4186</strain>
    </source>
</reference>
<evidence type="ECO:0000256" key="2">
    <source>
        <dbReference type="SAM" id="SignalP"/>
    </source>
</evidence>
<keyword evidence="4" id="KW-1185">Reference proteome</keyword>
<dbReference type="Proteomes" id="UP000245946">
    <property type="component" value="Unassembled WGS sequence"/>
</dbReference>
<protein>
    <submittedName>
        <fullName evidence="3">Uncharacterized protein</fullName>
    </submittedName>
</protein>
<accession>A0A316Z1F2</accession>
<evidence type="ECO:0000256" key="1">
    <source>
        <dbReference type="SAM" id="MobiDB-lite"/>
    </source>
</evidence>
<dbReference type="GeneID" id="37271092"/>
<gene>
    <name evidence="3" type="ORF">FA09DRAFT_332655</name>
</gene>
<organism evidence="3 4">
    <name type="scientific">Tilletiopsis washingtonensis</name>
    <dbReference type="NCBI Taxonomy" id="58919"/>
    <lineage>
        <taxon>Eukaryota</taxon>
        <taxon>Fungi</taxon>
        <taxon>Dikarya</taxon>
        <taxon>Basidiomycota</taxon>
        <taxon>Ustilaginomycotina</taxon>
        <taxon>Exobasidiomycetes</taxon>
        <taxon>Entylomatales</taxon>
        <taxon>Entylomatales incertae sedis</taxon>
        <taxon>Tilletiopsis</taxon>
    </lineage>
</organism>
<sequence length="190" mass="20009">MRFLLPLALIALTTLAVVWGKPVAFEVREHSTRPDYVIFQRCVGLGCSERKPYATKRGTLEGLGLFDRHVASGTPSLFMGARHKLPGPLGADKRETATPSTQSKPLYSKLFAIFKAAPKVAKTADKLTKEKPEESSSKPAAAGTPTTPQAAGAAKPAAAVEAKPAAAVKPAAAAAKLEARYRRPAGPVLP</sequence>
<keyword evidence="2" id="KW-0732">Signal</keyword>
<dbReference type="EMBL" id="KZ819309">
    <property type="protein sequence ID" value="PWN94742.1"/>
    <property type="molecule type" value="Genomic_DNA"/>
</dbReference>
<feature type="compositionally biased region" description="Basic and acidic residues" evidence="1">
    <location>
        <begin position="124"/>
        <end position="136"/>
    </location>
</feature>
<name>A0A316Z1F2_9BASI</name>
<feature type="signal peptide" evidence="2">
    <location>
        <begin position="1"/>
        <end position="20"/>
    </location>
</feature>
<proteinExistence type="predicted"/>
<dbReference type="RefSeq" id="XP_025595021.1">
    <property type="nucleotide sequence ID" value="XM_025743548.1"/>
</dbReference>
<dbReference type="AlphaFoldDB" id="A0A316Z1F2"/>
<evidence type="ECO:0000313" key="3">
    <source>
        <dbReference type="EMBL" id="PWN94742.1"/>
    </source>
</evidence>
<feature type="region of interest" description="Disordered" evidence="1">
    <location>
        <begin position="124"/>
        <end position="175"/>
    </location>
</feature>
<feature type="compositionally biased region" description="Low complexity" evidence="1">
    <location>
        <begin position="138"/>
        <end position="175"/>
    </location>
</feature>
<feature type="chain" id="PRO_5016281814" evidence="2">
    <location>
        <begin position="21"/>
        <end position="190"/>
    </location>
</feature>